<keyword evidence="4" id="KW-1185">Reference proteome</keyword>
<sequence>MKHLMILLVSLLGCVLVPTTTWAQLVSESSASQGRASDLQAATLQPQRLAQLVGSADNVSLLSQIGNSNEAFIKQVGDDNASRLAILGSNNKTDITQSGRRNLLELDLVGNNNPIVVKQFGNNNVYDVDLNVSNTPVNLVQNGNSNRVMSSLTATDREYSIRQYGNNNVLNQVEGNATLLQKGYNVEMRGNGIRMTIEQGRATP</sequence>
<keyword evidence="2" id="KW-0732">Signal</keyword>
<evidence type="ECO:0000313" key="3">
    <source>
        <dbReference type="EMBL" id="GGH89923.1"/>
    </source>
</evidence>
<dbReference type="Proteomes" id="UP000637774">
    <property type="component" value="Unassembled WGS sequence"/>
</dbReference>
<name>A0ABQ2AG51_9BACT</name>
<evidence type="ECO:0000313" key="4">
    <source>
        <dbReference type="Proteomes" id="UP000637774"/>
    </source>
</evidence>
<organism evidence="3 4">
    <name type="scientific">Hymenobacter frigidus</name>
    <dbReference type="NCBI Taxonomy" id="1524095"/>
    <lineage>
        <taxon>Bacteria</taxon>
        <taxon>Pseudomonadati</taxon>
        <taxon>Bacteroidota</taxon>
        <taxon>Cytophagia</taxon>
        <taxon>Cytophagales</taxon>
        <taxon>Hymenobacteraceae</taxon>
        <taxon>Hymenobacter</taxon>
    </lineage>
</organism>
<reference evidence="4" key="1">
    <citation type="journal article" date="2019" name="Int. J. Syst. Evol. Microbiol.">
        <title>The Global Catalogue of Microorganisms (GCM) 10K type strain sequencing project: providing services to taxonomists for standard genome sequencing and annotation.</title>
        <authorList>
            <consortium name="The Broad Institute Genomics Platform"/>
            <consortium name="The Broad Institute Genome Sequencing Center for Infectious Disease"/>
            <person name="Wu L."/>
            <person name="Ma J."/>
        </authorList>
    </citation>
    <scope>NUCLEOTIDE SEQUENCE [LARGE SCALE GENOMIC DNA]</scope>
    <source>
        <strain evidence="4">CGMCC 1.14966</strain>
    </source>
</reference>
<evidence type="ECO:0008006" key="5">
    <source>
        <dbReference type="Google" id="ProtNLM"/>
    </source>
</evidence>
<gene>
    <name evidence="3" type="ORF">GCM10011495_34630</name>
</gene>
<dbReference type="EMBL" id="BMGY01000047">
    <property type="protein sequence ID" value="GGH89923.1"/>
    <property type="molecule type" value="Genomic_DNA"/>
</dbReference>
<dbReference type="RefSeq" id="WP_188563358.1">
    <property type="nucleotide sequence ID" value="NZ_BMGY01000047.1"/>
</dbReference>
<comment type="similarity">
    <text evidence="1">Belongs to the CsgA/CsgB family.</text>
</comment>
<evidence type="ECO:0000256" key="2">
    <source>
        <dbReference type="ARBA" id="ARBA00022729"/>
    </source>
</evidence>
<protein>
    <recommendedName>
        <fullName evidence="5">Curlin associated repeat-containing protein</fullName>
    </recommendedName>
</protein>
<proteinExistence type="inferred from homology"/>
<dbReference type="InterPro" id="IPR009742">
    <property type="entry name" value="Curlin_rpt"/>
</dbReference>
<comment type="caution">
    <text evidence="3">The sequence shown here is derived from an EMBL/GenBank/DDBJ whole genome shotgun (WGS) entry which is preliminary data.</text>
</comment>
<accession>A0ABQ2AG51</accession>
<evidence type="ECO:0000256" key="1">
    <source>
        <dbReference type="ARBA" id="ARBA00009766"/>
    </source>
</evidence>
<dbReference type="Pfam" id="PF07012">
    <property type="entry name" value="Curlin_rpt"/>
    <property type="match status" value="1"/>
</dbReference>